<feature type="non-terminal residue" evidence="1">
    <location>
        <position position="67"/>
    </location>
</feature>
<dbReference type="AlphaFoldDB" id="A0A9N9KKA9"/>
<protein>
    <submittedName>
        <fullName evidence="1">8684_t:CDS:1</fullName>
    </submittedName>
</protein>
<comment type="caution">
    <text evidence="1">The sequence shown here is derived from an EMBL/GenBank/DDBJ whole genome shotgun (WGS) entry which is preliminary data.</text>
</comment>
<dbReference type="OrthoDB" id="2461886at2759"/>
<feature type="non-terminal residue" evidence="1">
    <location>
        <position position="1"/>
    </location>
</feature>
<evidence type="ECO:0000313" key="1">
    <source>
        <dbReference type="EMBL" id="CAG8831313.1"/>
    </source>
</evidence>
<sequence>TNLAFLRRQLTTSTNKIPSFTQLVNRIVLYWVAVTKASCLSFSFTFTEQTYKELDNALKIEHILLLK</sequence>
<name>A0A9N9KKA9_9GLOM</name>
<evidence type="ECO:0000313" key="2">
    <source>
        <dbReference type="Proteomes" id="UP000789759"/>
    </source>
</evidence>
<dbReference type="Proteomes" id="UP000789759">
    <property type="component" value="Unassembled WGS sequence"/>
</dbReference>
<reference evidence="1" key="1">
    <citation type="submission" date="2021-06" db="EMBL/GenBank/DDBJ databases">
        <authorList>
            <person name="Kallberg Y."/>
            <person name="Tangrot J."/>
            <person name="Rosling A."/>
        </authorList>
    </citation>
    <scope>NUCLEOTIDE SEQUENCE</scope>
    <source>
        <strain evidence="1">FL966</strain>
    </source>
</reference>
<accession>A0A9N9KKA9</accession>
<dbReference type="EMBL" id="CAJVQA010065903">
    <property type="protein sequence ID" value="CAG8831313.1"/>
    <property type="molecule type" value="Genomic_DNA"/>
</dbReference>
<gene>
    <name evidence="1" type="ORF">CPELLU_LOCUS20720</name>
</gene>
<organism evidence="1 2">
    <name type="scientific">Cetraspora pellucida</name>
    <dbReference type="NCBI Taxonomy" id="1433469"/>
    <lineage>
        <taxon>Eukaryota</taxon>
        <taxon>Fungi</taxon>
        <taxon>Fungi incertae sedis</taxon>
        <taxon>Mucoromycota</taxon>
        <taxon>Glomeromycotina</taxon>
        <taxon>Glomeromycetes</taxon>
        <taxon>Diversisporales</taxon>
        <taxon>Gigasporaceae</taxon>
        <taxon>Cetraspora</taxon>
    </lineage>
</organism>
<keyword evidence="2" id="KW-1185">Reference proteome</keyword>
<proteinExistence type="predicted"/>